<dbReference type="SUPFAM" id="SSF81665">
    <property type="entry name" value="Calcium ATPase, transmembrane domain M"/>
    <property type="match status" value="1"/>
</dbReference>
<dbReference type="GO" id="GO:0012505">
    <property type="term" value="C:endomembrane system"/>
    <property type="evidence" value="ECO:0007669"/>
    <property type="project" value="UniProtKB-SubCell"/>
</dbReference>
<dbReference type="FunFam" id="1.20.1110.10:FF:000001">
    <property type="entry name" value="Calcium-transporting ATPase"/>
    <property type="match status" value="1"/>
</dbReference>
<feature type="domain" description="Cation-transporting P-type ATPase C-terminal" evidence="5">
    <location>
        <begin position="115"/>
        <end position="293"/>
    </location>
</feature>
<dbReference type="GO" id="GO:0016887">
    <property type="term" value="F:ATP hydrolysis activity"/>
    <property type="evidence" value="ECO:0007669"/>
    <property type="project" value="InterPro"/>
</dbReference>
<evidence type="ECO:0000256" key="4">
    <source>
        <dbReference type="SAM" id="Phobius"/>
    </source>
</evidence>
<gene>
    <name evidence="7" type="ORF">g.34469</name>
</gene>
<feature type="non-terminal residue" evidence="7">
    <location>
        <position position="1"/>
    </location>
</feature>
<dbReference type="GO" id="GO:0051480">
    <property type="term" value="P:regulation of cytosolic calcium ion concentration"/>
    <property type="evidence" value="ECO:0007669"/>
    <property type="project" value="TreeGrafter"/>
</dbReference>
<evidence type="ECO:0008006" key="8">
    <source>
        <dbReference type="Google" id="ProtNLM"/>
    </source>
</evidence>
<evidence type="ECO:0000259" key="5">
    <source>
        <dbReference type="Pfam" id="PF00689"/>
    </source>
</evidence>
<evidence type="ECO:0000313" key="7">
    <source>
        <dbReference type="EMBL" id="JAS41152.1"/>
    </source>
</evidence>
<name>A0A1B6ET61_9HEMI</name>
<evidence type="ECO:0000256" key="3">
    <source>
        <dbReference type="ARBA" id="ARBA00022842"/>
    </source>
</evidence>
<evidence type="ECO:0000256" key="1">
    <source>
        <dbReference type="ARBA" id="ARBA00004127"/>
    </source>
</evidence>
<dbReference type="Pfam" id="PF00689">
    <property type="entry name" value="Cation_ATPase_C"/>
    <property type="match status" value="1"/>
</dbReference>
<feature type="domain" description="Plasma membrane calcium transporting P-type ATPase C-terminal" evidence="6">
    <location>
        <begin position="338"/>
        <end position="384"/>
    </location>
</feature>
<dbReference type="Pfam" id="PF12424">
    <property type="entry name" value="ATP_Ca_trans_C"/>
    <property type="match status" value="1"/>
</dbReference>
<feature type="transmembrane region" description="Helical" evidence="4">
    <location>
        <begin position="205"/>
        <end position="223"/>
    </location>
</feature>
<keyword evidence="2" id="KW-0479">Metal-binding</keyword>
<keyword evidence="4" id="KW-1133">Transmembrane helix</keyword>
<accession>A0A1B6ET61</accession>
<dbReference type="InterPro" id="IPR001757">
    <property type="entry name" value="P_typ_ATPase"/>
</dbReference>
<dbReference type="Pfam" id="PF08282">
    <property type="entry name" value="Hydrolase_3"/>
    <property type="match status" value="1"/>
</dbReference>
<feature type="transmembrane region" description="Helical" evidence="4">
    <location>
        <begin position="90"/>
        <end position="111"/>
    </location>
</feature>
<dbReference type="Gene3D" id="1.20.1110.10">
    <property type="entry name" value="Calcium-transporting ATPase, transmembrane domain"/>
    <property type="match status" value="1"/>
</dbReference>
<reference evidence="7" key="1">
    <citation type="submission" date="2015-11" db="EMBL/GenBank/DDBJ databases">
        <title>De novo transcriptome assembly of four potential Pierce s Disease insect vectors from Arizona vineyards.</title>
        <authorList>
            <person name="Tassone E.E."/>
        </authorList>
    </citation>
    <scope>NUCLEOTIDE SEQUENCE</scope>
</reference>
<dbReference type="NCBIfam" id="TIGR01494">
    <property type="entry name" value="ATPase_P-type"/>
    <property type="match status" value="1"/>
</dbReference>
<feature type="transmembrane region" description="Helical" evidence="4">
    <location>
        <begin position="167"/>
        <end position="185"/>
    </location>
</feature>
<keyword evidence="4" id="KW-0812">Transmembrane</keyword>
<dbReference type="InterPro" id="IPR036412">
    <property type="entry name" value="HAD-like_sf"/>
</dbReference>
<dbReference type="EMBL" id="GECZ01028617">
    <property type="protein sequence ID" value="JAS41152.1"/>
    <property type="molecule type" value="Transcribed_RNA"/>
</dbReference>
<comment type="subcellular location">
    <subcellularLocation>
        <location evidence="1">Endomembrane system</location>
        <topology evidence="1">Multi-pass membrane protein</topology>
    </subcellularLocation>
</comment>
<dbReference type="PRINTS" id="PR00120">
    <property type="entry name" value="HATPASE"/>
</dbReference>
<dbReference type="GO" id="GO:0005388">
    <property type="term" value="F:P-type calcium transporter activity"/>
    <property type="evidence" value="ECO:0007669"/>
    <property type="project" value="InterPro"/>
</dbReference>
<dbReference type="GO" id="GO:0005524">
    <property type="term" value="F:ATP binding"/>
    <property type="evidence" value="ECO:0007669"/>
    <property type="project" value="InterPro"/>
</dbReference>
<keyword evidence="3" id="KW-0460">Magnesium</keyword>
<dbReference type="GO" id="GO:0005886">
    <property type="term" value="C:plasma membrane"/>
    <property type="evidence" value="ECO:0007669"/>
    <property type="project" value="TreeGrafter"/>
</dbReference>
<evidence type="ECO:0000256" key="2">
    <source>
        <dbReference type="ARBA" id="ARBA00022723"/>
    </source>
</evidence>
<evidence type="ECO:0000259" key="6">
    <source>
        <dbReference type="Pfam" id="PF12424"/>
    </source>
</evidence>
<feature type="transmembrane region" description="Helical" evidence="4">
    <location>
        <begin position="275"/>
        <end position="296"/>
    </location>
</feature>
<protein>
    <recommendedName>
        <fullName evidence="8">Cation-transporting P-type ATPase C-terminal domain-containing protein</fullName>
    </recommendedName>
</protein>
<organism evidence="7">
    <name type="scientific">Cuerna arida</name>
    <dbReference type="NCBI Taxonomy" id="1464854"/>
    <lineage>
        <taxon>Eukaryota</taxon>
        <taxon>Metazoa</taxon>
        <taxon>Ecdysozoa</taxon>
        <taxon>Arthropoda</taxon>
        <taxon>Hexapoda</taxon>
        <taxon>Insecta</taxon>
        <taxon>Pterygota</taxon>
        <taxon>Neoptera</taxon>
        <taxon>Paraneoptera</taxon>
        <taxon>Hemiptera</taxon>
        <taxon>Auchenorrhyncha</taxon>
        <taxon>Membracoidea</taxon>
        <taxon>Cicadellidae</taxon>
        <taxon>Cicadellinae</taxon>
        <taxon>Proconiini</taxon>
        <taxon>Cuerna</taxon>
    </lineage>
</organism>
<dbReference type="AlphaFoldDB" id="A0A1B6ET61"/>
<dbReference type="InterPro" id="IPR006068">
    <property type="entry name" value="ATPase_P-typ_cation-transptr_C"/>
</dbReference>
<dbReference type="PANTHER" id="PTHR24093">
    <property type="entry name" value="CATION TRANSPORTING ATPASE"/>
    <property type="match status" value="1"/>
</dbReference>
<dbReference type="GO" id="GO:0046872">
    <property type="term" value="F:metal ion binding"/>
    <property type="evidence" value="ECO:0007669"/>
    <property type="project" value="UniProtKB-KW"/>
</dbReference>
<keyword evidence="4" id="KW-0472">Membrane</keyword>
<feature type="transmembrane region" description="Helical" evidence="4">
    <location>
        <begin position="243"/>
        <end position="263"/>
    </location>
</feature>
<dbReference type="InterPro" id="IPR023298">
    <property type="entry name" value="ATPase_P-typ_TM_dom_sf"/>
</dbReference>
<dbReference type="SUPFAM" id="SSF56784">
    <property type="entry name" value="HAD-like"/>
    <property type="match status" value="1"/>
</dbReference>
<proteinExistence type="predicted"/>
<sequence length="444" mass="49026">ARSSPTDKYTLVKGIIDSKISDSREVVAVTGDGTNDGPALKKADVGFAMGIAGTDVAKEASDIILTDDNFSSIVKAVMWGRNVYDSIAKFLQFQLTVNIVAVIVAFIGACAVQDSPLKAVQMLWVNLIMDTLASLALATEMPTPDLLLRKPYGRTKPLISRTMMKNILGQAIYQLGVVFALLFVGDKMLDIPTGRNTKPGAEPSQHFTVIFNTFVMMTLFNEINARKIHGQRNVFEGLFTNPIFYCIWIGTALSQVVIIQFGREAFSTKSLTMEQWGWCLFFGVGTLLWGQVVTTVPTRRIPKILSWGRGHPEQYTEAIALGEDKYDAEGSDKKPRAGQILWIRGLTRLQTQVIGGELQERLIPVPYSKSSTDQAIRVVNAFRQGLDARYGESLAEVLRKQTSLSKRLSQTSSIEYADNVPDELTVPEIDVERLSSHSHTETAV</sequence>
<dbReference type="PRINTS" id="PR00119">
    <property type="entry name" value="CATATPASE"/>
</dbReference>
<dbReference type="InterPro" id="IPR022141">
    <property type="entry name" value="ATP_Ca_trans_C"/>
</dbReference>
<dbReference type="PANTHER" id="PTHR24093:SF369">
    <property type="entry name" value="CALCIUM-TRANSPORTING ATPASE"/>
    <property type="match status" value="1"/>
</dbReference>